<evidence type="ECO:0000259" key="22">
    <source>
        <dbReference type="Pfam" id="PF01467"/>
    </source>
</evidence>
<dbReference type="InParanoid" id="T1G4V7"/>
<dbReference type="SUPFAM" id="SSF52540">
    <property type="entry name" value="P-loop containing nucleoside triphosphate hydrolases"/>
    <property type="match status" value="1"/>
</dbReference>
<dbReference type="STRING" id="6412.T1G4V7"/>
<keyword evidence="6" id="KW-0597">Phosphoprotein</keyword>
<comment type="similarity">
    <text evidence="19">In the central section; belongs to the eukaryotic CoaD family.</text>
</comment>
<dbReference type="NCBIfam" id="NF001985">
    <property type="entry name" value="PRK00777.1"/>
    <property type="match status" value="1"/>
</dbReference>
<evidence type="ECO:0000256" key="10">
    <source>
        <dbReference type="ARBA" id="ARBA00022777"/>
    </source>
</evidence>
<dbReference type="OrthoDB" id="330671at2759"/>
<evidence type="ECO:0000256" key="4">
    <source>
        <dbReference type="ARBA" id="ARBA00012392"/>
    </source>
</evidence>
<keyword evidence="25" id="KW-1185">Reference proteome</keyword>
<sequence>MTNNYNDLPNLQSGNNNDTNVDYIFNSPKPFLKFINDFYLHSVTNAKYVDVKFLLSNIANHHPTQDNDTKILSHFLSAGFQVLLTDISEQNHNSLNEYVKNCFTNSSHISTAQLPVQVLQDIQNDSCIPATSINDYGREKDEKLCFSKYNHACLGGTFDRLHVGHKILLNQAVLVARDELTVGVTDGVMNQKKFLSDLIEPTEQRISVLNSFLTDIQPNLKYNIIPITDMFGPSTTDPTIDCLVVSEETTKGGDMVNDERVKKGLSKLHIEVVQLVMNDSDCGHDDRKISSSNIRKQLLGTLLRTPQNKDSLPKSPFIIGLTGGIASGKTSVSKRLEGLGAGIINCDLLGHEAYLPGSETLEKIRQNFGSEVIDATGHVDRKKLGGIVFSDKNKLNELNQIVWPAIQKLVEKYVQKLTSEGKSIIVLDAAVLLEAGWDGGVHEVWTAIIPAHEAEKRIMERNKVSQGEARERIKSQISNQERISRSNVVLCTLWEYPYTQKQVEKAWRLLLERIPK</sequence>
<comment type="function">
    <text evidence="16">Bifunctional enzyme that catalyzes the fourth and fifth sequential steps of CoA biosynthetic pathway. The fourth reaction is catalyzed by the phosphopantetheine adenylyltransferase, coded by the coaD domain; the fifth reaction is catalyzed by the dephospho-CoA kinase, coded by the coaE domain. May act as a point of CoA biosynthesis regulation.</text>
</comment>
<dbReference type="Pfam" id="PF01467">
    <property type="entry name" value="CTP_transf_like"/>
    <property type="match status" value="1"/>
</dbReference>
<dbReference type="HOGENOM" id="CLU_027827_2_1_1"/>
<evidence type="ECO:0000256" key="18">
    <source>
        <dbReference type="ARBA" id="ARBA00060696"/>
    </source>
</evidence>
<keyword evidence="13" id="KW-0511">Multifunctional enzyme</keyword>
<evidence type="ECO:0000256" key="12">
    <source>
        <dbReference type="ARBA" id="ARBA00023128"/>
    </source>
</evidence>
<dbReference type="CTD" id="20216105"/>
<feature type="domain" description="Cytidyltransferase-like" evidence="22">
    <location>
        <begin position="154"/>
        <end position="296"/>
    </location>
</feature>
<evidence type="ECO:0000256" key="3">
    <source>
        <dbReference type="ARBA" id="ARBA00011245"/>
    </source>
</evidence>
<dbReference type="RefSeq" id="XP_009021182.1">
    <property type="nucleotide sequence ID" value="XM_009022934.1"/>
</dbReference>
<dbReference type="eggNOG" id="KOG3351">
    <property type="taxonomic scope" value="Eukaryota"/>
</dbReference>
<evidence type="ECO:0000256" key="1">
    <source>
        <dbReference type="ARBA" id="ARBA00004305"/>
    </source>
</evidence>
<evidence type="ECO:0000256" key="20">
    <source>
        <dbReference type="ARBA" id="ARBA00066359"/>
    </source>
</evidence>
<dbReference type="FunCoup" id="T1G4V7">
    <property type="interactions" value="1279"/>
</dbReference>
<evidence type="ECO:0000313" key="24">
    <source>
        <dbReference type="EnsemblMetazoa" id="HelroP82715"/>
    </source>
</evidence>
<dbReference type="Gene3D" id="3.40.50.620">
    <property type="entry name" value="HUPs"/>
    <property type="match status" value="1"/>
</dbReference>
<dbReference type="EMBL" id="AMQM01005306">
    <property type="status" value="NOT_ANNOTATED_CDS"/>
    <property type="molecule type" value="Genomic_DNA"/>
</dbReference>
<comment type="catalytic activity">
    <reaction evidence="14">
        <text>(R)-4'-phosphopantetheine + ATP + H(+) = 3'-dephospho-CoA + diphosphate</text>
        <dbReference type="Rhea" id="RHEA:19801"/>
        <dbReference type="ChEBI" id="CHEBI:15378"/>
        <dbReference type="ChEBI" id="CHEBI:30616"/>
        <dbReference type="ChEBI" id="CHEBI:33019"/>
        <dbReference type="ChEBI" id="CHEBI:57328"/>
        <dbReference type="ChEBI" id="CHEBI:61723"/>
        <dbReference type="EC" id="2.7.7.3"/>
    </reaction>
    <physiologicalReaction direction="left-to-right" evidence="14">
        <dbReference type="Rhea" id="RHEA:19802"/>
    </physiologicalReaction>
</comment>
<dbReference type="InterPro" id="IPR027417">
    <property type="entry name" value="P-loop_NTPase"/>
</dbReference>
<evidence type="ECO:0000256" key="17">
    <source>
        <dbReference type="ARBA" id="ARBA00060565"/>
    </source>
</evidence>
<dbReference type="EC" id="2.7.7.3" evidence="4"/>
<dbReference type="AlphaFoldDB" id="T1G4V7"/>
<accession>T1G4V7</accession>
<dbReference type="PROSITE" id="PS51219">
    <property type="entry name" value="DPCK"/>
    <property type="match status" value="1"/>
</dbReference>
<evidence type="ECO:0000256" key="2">
    <source>
        <dbReference type="ARBA" id="ARBA00004496"/>
    </source>
</evidence>
<keyword evidence="11" id="KW-0067">ATP-binding</keyword>
<dbReference type="GO" id="GO:0015937">
    <property type="term" value="P:coenzyme A biosynthetic process"/>
    <property type="evidence" value="ECO:0000318"/>
    <property type="project" value="GO_Central"/>
</dbReference>
<evidence type="ECO:0000313" key="23">
    <source>
        <dbReference type="EMBL" id="ESO00545.1"/>
    </source>
</evidence>
<reference evidence="25" key="1">
    <citation type="submission" date="2012-12" db="EMBL/GenBank/DDBJ databases">
        <authorList>
            <person name="Hellsten U."/>
            <person name="Grimwood J."/>
            <person name="Chapman J.A."/>
            <person name="Shapiro H."/>
            <person name="Aerts A."/>
            <person name="Otillar R.P."/>
            <person name="Terry A.Y."/>
            <person name="Boore J.L."/>
            <person name="Simakov O."/>
            <person name="Marletaz F."/>
            <person name="Cho S.-J."/>
            <person name="Edsinger-Gonzales E."/>
            <person name="Havlak P."/>
            <person name="Kuo D.-H."/>
            <person name="Larsson T."/>
            <person name="Lv J."/>
            <person name="Arendt D."/>
            <person name="Savage R."/>
            <person name="Osoegawa K."/>
            <person name="de Jong P."/>
            <person name="Lindberg D.R."/>
            <person name="Seaver E.C."/>
            <person name="Weisblat D.A."/>
            <person name="Putnam N.H."/>
            <person name="Grigoriev I.V."/>
            <person name="Rokhsar D.S."/>
        </authorList>
    </citation>
    <scope>NUCLEOTIDE SEQUENCE</scope>
</reference>
<evidence type="ECO:0000256" key="16">
    <source>
        <dbReference type="ARBA" id="ARBA00059677"/>
    </source>
</evidence>
<dbReference type="PANTHER" id="PTHR10695">
    <property type="entry name" value="DEPHOSPHO-COA KINASE-RELATED"/>
    <property type="match status" value="1"/>
</dbReference>
<dbReference type="OMA" id="TQCLQSY"/>
<dbReference type="InterPro" id="IPR014729">
    <property type="entry name" value="Rossmann-like_a/b/a_fold"/>
</dbReference>
<keyword evidence="5" id="KW-0963">Cytoplasm</keyword>
<dbReference type="FunFam" id="3.40.50.620:FF:000089">
    <property type="entry name" value="Bifunctional coenzyme A synthase"/>
    <property type="match status" value="1"/>
</dbReference>
<proteinExistence type="inferred from homology"/>
<gene>
    <name evidence="24" type="primary">20216105</name>
    <name evidence="23" type="ORF">HELRODRAFT_82715</name>
</gene>
<comment type="subunit">
    <text evidence="3">Monomer.</text>
</comment>
<dbReference type="GO" id="GO:0005524">
    <property type="term" value="F:ATP binding"/>
    <property type="evidence" value="ECO:0007669"/>
    <property type="project" value="UniProtKB-KW"/>
</dbReference>
<protein>
    <recommendedName>
        <fullName evidence="21">Bifunctional coenzyme A synthase</fullName>
        <ecNumber evidence="20">2.7.1.24</ecNumber>
        <ecNumber evidence="4">2.7.7.3</ecNumber>
    </recommendedName>
</protein>
<dbReference type="EC" id="2.7.1.24" evidence="20"/>
<comment type="catalytic activity">
    <reaction evidence="15">
        <text>3'-dephospho-CoA + ATP = ADP + CoA + H(+)</text>
        <dbReference type="Rhea" id="RHEA:18245"/>
        <dbReference type="ChEBI" id="CHEBI:15378"/>
        <dbReference type="ChEBI" id="CHEBI:30616"/>
        <dbReference type="ChEBI" id="CHEBI:57287"/>
        <dbReference type="ChEBI" id="CHEBI:57328"/>
        <dbReference type="ChEBI" id="CHEBI:456216"/>
        <dbReference type="EC" id="2.7.1.24"/>
    </reaction>
    <physiologicalReaction direction="left-to-right" evidence="15">
        <dbReference type="Rhea" id="RHEA:18246"/>
    </physiologicalReaction>
</comment>
<evidence type="ECO:0000256" key="14">
    <source>
        <dbReference type="ARBA" id="ARBA00051310"/>
    </source>
</evidence>
<evidence type="ECO:0000256" key="11">
    <source>
        <dbReference type="ARBA" id="ARBA00022840"/>
    </source>
</evidence>
<keyword evidence="10" id="KW-0418">Kinase</keyword>
<dbReference type="CDD" id="cd02164">
    <property type="entry name" value="PPAT_CoAS"/>
    <property type="match status" value="1"/>
</dbReference>
<dbReference type="EMBL" id="AMQM01005305">
    <property type="status" value="NOT_ANNOTATED_CDS"/>
    <property type="molecule type" value="Genomic_DNA"/>
</dbReference>
<evidence type="ECO:0000256" key="13">
    <source>
        <dbReference type="ARBA" id="ARBA00023268"/>
    </source>
</evidence>
<dbReference type="GO" id="GO:0005759">
    <property type="term" value="C:mitochondrial matrix"/>
    <property type="evidence" value="ECO:0007669"/>
    <property type="project" value="UniProtKB-SubCell"/>
</dbReference>
<evidence type="ECO:0000256" key="15">
    <source>
        <dbReference type="ARBA" id="ARBA00051912"/>
    </source>
</evidence>
<evidence type="ECO:0000256" key="9">
    <source>
        <dbReference type="ARBA" id="ARBA00022741"/>
    </source>
</evidence>
<keyword evidence="12" id="KW-0496">Mitochondrion</keyword>
<keyword evidence="9" id="KW-0547">Nucleotide-binding</keyword>
<dbReference type="Proteomes" id="UP000015101">
    <property type="component" value="Unassembled WGS sequence"/>
</dbReference>
<dbReference type="GO" id="GO:0004595">
    <property type="term" value="F:pantetheine-phosphate adenylyltransferase activity"/>
    <property type="evidence" value="ECO:0007669"/>
    <property type="project" value="UniProtKB-EC"/>
</dbReference>
<dbReference type="PANTHER" id="PTHR10695:SF46">
    <property type="entry name" value="BIFUNCTIONAL COENZYME A SYNTHASE-RELATED"/>
    <property type="match status" value="1"/>
</dbReference>
<evidence type="ECO:0000256" key="5">
    <source>
        <dbReference type="ARBA" id="ARBA00022490"/>
    </source>
</evidence>
<dbReference type="KEGG" id="hro:HELRODRAFT_82715"/>
<dbReference type="InterPro" id="IPR001977">
    <property type="entry name" value="Depp_CoAkinase"/>
</dbReference>
<evidence type="ECO:0000256" key="21">
    <source>
        <dbReference type="ARBA" id="ARBA00067394"/>
    </source>
</evidence>
<evidence type="ECO:0000256" key="8">
    <source>
        <dbReference type="ARBA" id="ARBA00022695"/>
    </source>
</evidence>
<dbReference type="CDD" id="cd02022">
    <property type="entry name" value="DPCK"/>
    <property type="match status" value="1"/>
</dbReference>
<comment type="subcellular location">
    <subcellularLocation>
        <location evidence="2">Cytoplasm</location>
    </subcellularLocation>
    <subcellularLocation>
        <location evidence="1">Mitochondrion matrix</location>
    </subcellularLocation>
</comment>
<reference evidence="23 25" key="2">
    <citation type="journal article" date="2013" name="Nature">
        <title>Insights into bilaterian evolution from three spiralian genomes.</title>
        <authorList>
            <person name="Simakov O."/>
            <person name="Marletaz F."/>
            <person name="Cho S.J."/>
            <person name="Edsinger-Gonzales E."/>
            <person name="Havlak P."/>
            <person name="Hellsten U."/>
            <person name="Kuo D.H."/>
            <person name="Larsson T."/>
            <person name="Lv J."/>
            <person name="Arendt D."/>
            <person name="Savage R."/>
            <person name="Osoegawa K."/>
            <person name="de Jong P."/>
            <person name="Grimwood J."/>
            <person name="Chapman J.A."/>
            <person name="Shapiro H."/>
            <person name="Aerts A."/>
            <person name="Otillar R.P."/>
            <person name="Terry A.Y."/>
            <person name="Boore J.L."/>
            <person name="Grigoriev I.V."/>
            <person name="Lindberg D.R."/>
            <person name="Seaver E.C."/>
            <person name="Weisblat D.A."/>
            <person name="Putnam N.H."/>
            <person name="Rokhsar D.S."/>
        </authorList>
    </citation>
    <scope>NUCLEOTIDE SEQUENCE</scope>
</reference>
<evidence type="ECO:0000256" key="7">
    <source>
        <dbReference type="ARBA" id="ARBA00022679"/>
    </source>
</evidence>
<reference evidence="24" key="3">
    <citation type="submission" date="2015-06" db="UniProtKB">
        <authorList>
            <consortium name="EnsemblMetazoa"/>
        </authorList>
    </citation>
    <scope>IDENTIFICATION</scope>
</reference>
<keyword evidence="7" id="KW-0808">Transferase</keyword>
<comment type="pathway">
    <text evidence="17">Cofactor biosynthesis; coenzyme A biosynthesis; CoA from (R)-pantothenate: step 4/5.</text>
</comment>
<dbReference type="FunFam" id="3.40.50.300:FF:000899">
    <property type="entry name" value="Bifunctional coenzyme A synthase"/>
    <property type="match status" value="1"/>
</dbReference>
<dbReference type="EMBL" id="KB096900">
    <property type="protein sequence ID" value="ESO00545.1"/>
    <property type="molecule type" value="Genomic_DNA"/>
</dbReference>
<dbReference type="SUPFAM" id="SSF52374">
    <property type="entry name" value="Nucleotidylyl transferase"/>
    <property type="match status" value="1"/>
</dbReference>
<name>T1G4V7_HELRO</name>
<dbReference type="GO" id="GO:0004140">
    <property type="term" value="F:dephospho-CoA kinase activity"/>
    <property type="evidence" value="ECO:0000318"/>
    <property type="project" value="GO_Central"/>
</dbReference>
<dbReference type="EnsemblMetazoa" id="HelroT82715">
    <property type="protein sequence ID" value="HelroP82715"/>
    <property type="gene ID" value="HelroG82715"/>
</dbReference>
<comment type="pathway">
    <text evidence="18">Cofactor biosynthesis; coenzyme A biosynthesis; CoA from (R)-pantothenate: step 5/5.</text>
</comment>
<evidence type="ECO:0000313" key="25">
    <source>
        <dbReference type="Proteomes" id="UP000015101"/>
    </source>
</evidence>
<dbReference type="GeneID" id="20216105"/>
<dbReference type="InterPro" id="IPR004821">
    <property type="entry name" value="Cyt_trans-like"/>
</dbReference>
<dbReference type="eggNOG" id="KOG3220">
    <property type="taxonomic scope" value="Eukaryota"/>
</dbReference>
<dbReference type="NCBIfam" id="TIGR00152">
    <property type="entry name" value="dephospho-CoA kinase"/>
    <property type="match status" value="1"/>
</dbReference>
<keyword evidence="8" id="KW-0548">Nucleotidyltransferase</keyword>
<organism evidence="24 25">
    <name type="scientific">Helobdella robusta</name>
    <name type="common">Californian leech</name>
    <dbReference type="NCBI Taxonomy" id="6412"/>
    <lineage>
        <taxon>Eukaryota</taxon>
        <taxon>Metazoa</taxon>
        <taxon>Spiralia</taxon>
        <taxon>Lophotrochozoa</taxon>
        <taxon>Annelida</taxon>
        <taxon>Clitellata</taxon>
        <taxon>Hirudinea</taxon>
        <taxon>Rhynchobdellida</taxon>
        <taxon>Glossiphoniidae</taxon>
        <taxon>Helobdella</taxon>
    </lineage>
</organism>
<dbReference type="HAMAP" id="MF_00376">
    <property type="entry name" value="Dephospho_CoA_kinase"/>
    <property type="match status" value="1"/>
</dbReference>
<evidence type="ECO:0000256" key="6">
    <source>
        <dbReference type="ARBA" id="ARBA00022553"/>
    </source>
</evidence>
<dbReference type="Gene3D" id="3.40.50.300">
    <property type="entry name" value="P-loop containing nucleotide triphosphate hydrolases"/>
    <property type="match status" value="1"/>
</dbReference>
<dbReference type="Pfam" id="PF01121">
    <property type="entry name" value="CoaE"/>
    <property type="match status" value="1"/>
</dbReference>
<evidence type="ECO:0000256" key="19">
    <source>
        <dbReference type="ARBA" id="ARBA00061673"/>
    </source>
</evidence>